<proteinExistence type="predicted"/>
<dbReference type="PRINTS" id="PR00332">
    <property type="entry name" value="HISTRIAD"/>
</dbReference>
<evidence type="ECO:0000256" key="1">
    <source>
        <dbReference type="PIRSR" id="PIRSR601310-1"/>
    </source>
</evidence>
<dbReference type="Pfam" id="PF01230">
    <property type="entry name" value="HIT"/>
    <property type="match status" value="1"/>
</dbReference>
<comment type="caution">
    <text evidence="5">The sequence shown here is derived from an EMBL/GenBank/DDBJ whole genome shotgun (WGS) entry which is preliminary data.</text>
</comment>
<protein>
    <submittedName>
        <fullName evidence="5">Hydrolase</fullName>
    </submittedName>
</protein>
<dbReference type="PROSITE" id="PS51084">
    <property type="entry name" value="HIT_2"/>
    <property type="match status" value="1"/>
</dbReference>
<dbReference type="GO" id="GO:0009117">
    <property type="term" value="P:nucleotide metabolic process"/>
    <property type="evidence" value="ECO:0007669"/>
    <property type="project" value="TreeGrafter"/>
</dbReference>
<feature type="short sequence motif" description="Histidine triad motif" evidence="2 3">
    <location>
        <begin position="97"/>
        <end position="101"/>
    </location>
</feature>
<evidence type="ECO:0000256" key="3">
    <source>
        <dbReference type="PROSITE-ProRule" id="PRU00464"/>
    </source>
</evidence>
<name>A0A918JT23_9FLAO</name>
<dbReference type="Proteomes" id="UP000601108">
    <property type="component" value="Unassembled WGS sequence"/>
</dbReference>
<dbReference type="RefSeq" id="WP_035087064.1">
    <property type="nucleotide sequence ID" value="NZ_BMWS01000002.1"/>
</dbReference>
<keyword evidence="5" id="KW-0378">Hydrolase</keyword>
<gene>
    <name evidence="5" type="ORF">GCM10007384_04080</name>
</gene>
<dbReference type="InterPro" id="IPR011146">
    <property type="entry name" value="HIT-like"/>
</dbReference>
<dbReference type="PANTHER" id="PTHR46648:SF1">
    <property type="entry name" value="ADENOSINE 5'-MONOPHOSPHORAMIDASE HNT1"/>
    <property type="match status" value="1"/>
</dbReference>
<dbReference type="InterPro" id="IPR019808">
    <property type="entry name" value="Histidine_triad_CS"/>
</dbReference>
<accession>A0A918JT23</accession>
<evidence type="ECO:0000256" key="2">
    <source>
        <dbReference type="PIRSR" id="PIRSR601310-3"/>
    </source>
</evidence>
<sequence length="133" mass="15672">MNSCIFCKIVKREAKSWKIYETEDVYAFLDIHPASKYHTLVIPKKHYTNIFDIPEKELNAVISIVKKVSKLYEEKLGIHNIQIISNSGAEAQQEVFHLHFHIVPRKRGDGQNLKWTPHPEWVQDFDTMIERLK</sequence>
<dbReference type="InterPro" id="IPR039384">
    <property type="entry name" value="HINT"/>
</dbReference>
<dbReference type="AlphaFoldDB" id="A0A918JT23"/>
<dbReference type="Gene3D" id="3.30.428.10">
    <property type="entry name" value="HIT-like"/>
    <property type="match status" value="1"/>
</dbReference>
<dbReference type="SUPFAM" id="SSF54197">
    <property type="entry name" value="HIT-like"/>
    <property type="match status" value="1"/>
</dbReference>
<dbReference type="InterPro" id="IPR036265">
    <property type="entry name" value="HIT-like_sf"/>
</dbReference>
<feature type="active site" description="Tele-AMP-histidine intermediate" evidence="1">
    <location>
        <position position="99"/>
    </location>
</feature>
<keyword evidence="6" id="KW-1185">Reference proteome</keyword>
<reference evidence="5 6" key="1">
    <citation type="journal article" date="2014" name="Int. J. Syst. Evol. Microbiol.">
        <title>Complete genome sequence of Corynebacterium casei LMG S-19264T (=DSM 44701T), isolated from a smear-ripened cheese.</title>
        <authorList>
            <consortium name="US DOE Joint Genome Institute (JGI-PGF)"/>
            <person name="Walter F."/>
            <person name="Albersmeier A."/>
            <person name="Kalinowski J."/>
            <person name="Ruckert C."/>
        </authorList>
    </citation>
    <scope>NUCLEOTIDE SEQUENCE [LARGE SCALE GENOMIC DNA]</scope>
    <source>
        <strain evidence="5 6">KCTC 12285</strain>
    </source>
</reference>
<dbReference type="PANTHER" id="PTHR46648">
    <property type="entry name" value="HIT FAMILY PROTEIN 1"/>
    <property type="match status" value="1"/>
</dbReference>
<dbReference type="GO" id="GO:0016787">
    <property type="term" value="F:hydrolase activity"/>
    <property type="evidence" value="ECO:0007669"/>
    <property type="project" value="UniProtKB-KW"/>
</dbReference>
<feature type="domain" description="HIT" evidence="4">
    <location>
        <begin position="5"/>
        <end position="112"/>
    </location>
</feature>
<dbReference type="InterPro" id="IPR001310">
    <property type="entry name" value="Histidine_triad_HIT"/>
</dbReference>
<dbReference type="PROSITE" id="PS00892">
    <property type="entry name" value="HIT_1"/>
    <property type="match status" value="1"/>
</dbReference>
<dbReference type="CDD" id="cd01277">
    <property type="entry name" value="HINT_subgroup"/>
    <property type="match status" value="1"/>
</dbReference>
<dbReference type="EMBL" id="BMWS01000002">
    <property type="protein sequence ID" value="GGX05563.1"/>
    <property type="molecule type" value="Genomic_DNA"/>
</dbReference>
<evidence type="ECO:0000259" key="4">
    <source>
        <dbReference type="PROSITE" id="PS51084"/>
    </source>
</evidence>
<evidence type="ECO:0000313" key="5">
    <source>
        <dbReference type="EMBL" id="GGX05563.1"/>
    </source>
</evidence>
<evidence type="ECO:0000313" key="6">
    <source>
        <dbReference type="Proteomes" id="UP000601108"/>
    </source>
</evidence>
<organism evidence="5 6">
    <name type="scientific">Aquimarina muelleri</name>
    <dbReference type="NCBI Taxonomy" id="279356"/>
    <lineage>
        <taxon>Bacteria</taxon>
        <taxon>Pseudomonadati</taxon>
        <taxon>Bacteroidota</taxon>
        <taxon>Flavobacteriia</taxon>
        <taxon>Flavobacteriales</taxon>
        <taxon>Flavobacteriaceae</taxon>
        <taxon>Aquimarina</taxon>
    </lineage>
</organism>